<evidence type="ECO:0000256" key="11">
    <source>
        <dbReference type="SAM" id="MobiDB-lite"/>
    </source>
</evidence>
<proteinExistence type="inferred from homology"/>
<keyword evidence="12" id="KW-0812">Transmembrane</keyword>
<comment type="cofactor">
    <cofactor evidence="1">
        <name>Zn(2+)</name>
        <dbReference type="ChEBI" id="CHEBI:29105"/>
    </cofactor>
</comment>
<reference evidence="14" key="3">
    <citation type="submission" date="2025-08" db="UniProtKB">
        <authorList>
            <consortium name="Ensembl"/>
        </authorList>
    </citation>
    <scope>IDENTIFICATION</scope>
</reference>
<keyword evidence="6" id="KW-0378">Hydrolase</keyword>
<reference evidence="15" key="2">
    <citation type="submission" date="2023-03" db="EMBL/GenBank/DDBJ databases">
        <authorList>
            <consortium name="Wellcome Sanger Institute Data Sharing"/>
        </authorList>
    </citation>
    <scope>NUCLEOTIDE SEQUENCE [LARGE SCALE GENOMIC DNA]</scope>
</reference>
<dbReference type="GO" id="GO:0016485">
    <property type="term" value="P:protein processing"/>
    <property type="evidence" value="ECO:0007669"/>
    <property type="project" value="TreeGrafter"/>
</dbReference>
<feature type="domain" description="Peptidase M14" evidence="13">
    <location>
        <begin position="53"/>
        <end position="348"/>
    </location>
</feature>
<evidence type="ECO:0000256" key="3">
    <source>
        <dbReference type="ARBA" id="ARBA00022645"/>
    </source>
</evidence>
<dbReference type="InterPro" id="IPR057246">
    <property type="entry name" value="CARBOXYPEPT_ZN_1"/>
</dbReference>
<dbReference type="CDD" id="cd06245">
    <property type="entry name" value="M14_CPD_III"/>
    <property type="match status" value="1"/>
</dbReference>
<dbReference type="GO" id="GO:0006518">
    <property type="term" value="P:peptide metabolic process"/>
    <property type="evidence" value="ECO:0007669"/>
    <property type="project" value="TreeGrafter"/>
</dbReference>
<dbReference type="PROSITE" id="PS00133">
    <property type="entry name" value="CARBOXYPEPT_ZN_2"/>
    <property type="match status" value="2"/>
</dbReference>
<dbReference type="GO" id="GO:0004181">
    <property type="term" value="F:metallocarboxypeptidase activity"/>
    <property type="evidence" value="ECO:0007669"/>
    <property type="project" value="InterPro"/>
</dbReference>
<dbReference type="InterPro" id="IPR057247">
    <property type="entry name" value="CARBOXYPEPT_ZN_2"/>
</dbReference>
<dbReference type="InterPro" id="IPR008969">
    <property type="entry name" value="CarboxyPept-like_regulatory"/>
</dbReference>
<evidence type="ECO:0000256" key="9">
    <source>
        <dbReference type="ARBA" id="ARBA00023180"/>
    </source>
</evidence>
<dbReference type="FunFam" id="2.60.40.1120:FF:000004">
    <property type="entry name" value="Carboxypeptidase E"/>
    <property type="match status" value="1"/>
</dbReference>
<organism evidence="14 15">
    <name type="scientific">Astatotilapia calliptera</name>
    <name type="common">Eastern happy</name>
    <name type="synonym">Chromis callipterus</name>
    <dbReference type="NCBI Taxonomy" id="8154"/>
    <lineage>
        <taxon>Eukaryota</taxon>
        <taxon>Metazoa</taxon>
        <taxon>Chordata</taxon>
        <taxon>Craniata</taxon>
        <taxon>Vertebrata</taxon>
        <taxon>Euteleostomi</taxon>
        <taxon>Actinopterygii</taxon>
        <taxon>Neopterygii</taxon>
        <taxon>Teleostei</taxon>
        <taxon>Neoteleostei</taxon>
        <taxon>Acanthomorphata</taxon>
        <taxon>Ovalentaria</taxon>
        <taxon>Cichlomorphae</taxon>
        <taxon>Cichliformes</taxon>
        <taxon>Cichlidae</taxon>
        <taxon>African cichlids</taxon>
        <taxon>Pseudocrenilabrinae</taxon>
        <taxon>Haplochromini</taxon>
        <taxon>Astatotilapia</taxon>
    </lineage>
</organism>
<reference evidence="14" key="4">
    <citation type="submission" date="2025-09" db="UniProtKB">
        <authorList>
            <consortium name="Ensembl"/>
        </authorList>
    </citation>
    <scope>IDENTIFICATION</scope>
</reference>
<keyword evidence="7" id="KW-0862">Zinc</keyword>
<keyword evidence="9" id="KW-0325">Glycoprotein</keyword>
<feature type="region of interest" description="Disordered" evidence="11">
    <location>
        <begin position="781"/>
        <end position="802"/>
    </location>
</feature>
<evidence type="ECO:0000259" key="13">
    <source>
        <dbReference type="PROSITE" id="PS52035"/>
    </source>
</evidence>
<comment type="caution">
    <text evidence="10">Lacks conserved residue(s) required for the propagation of feature annotation.</text>
</comment>
<evidence type="ECO:0000313" key="14">
    <source>
        <dbReference type="Ensembl" id="ENSACLP00000059030.1"/>
    </source>
</evidence>
<dbReference type="Proteomes" id="UP000265100">
    <property type="component" value="Chromosome 14"/>
</dbReference>
<feature type="region of interest" description="Disordered" evidence="11">
    <location>
        <begin position="162"/>
        <end position="193"/>
    </location>
</feature>
<evidence type="ECO:0000256" key="2">
    <source>
        <dbReference type="ARBA" id="ARBA00005988"/>
    </source>
</evidence>
<evidence type="ECO:0000256" key="6">
    <source>
        <dbReference type="ARBA" id="ARBA00022801"/>
    </source>
</evidence>
<keyword evidence="12" id="KW-1133">Transmembrane helix</keyword>
<feature type="region of interest" description="Disordered" evidence="11">
    <location>
        <begin position="1262"/>
        <end position="1281"/>
    </location>
</feature>
<keyword evidence="4" id="KW-0645">Protease</keyword>
<dbReference type="InterPro" id="IPR000834">
    <property type="entry name" value="Peptidase_M14"/>
</dbReference>
<evidence type="ECO:0000256" key="7">
    <source>
        <dbReference type="ARBA" id="ARBA00022833"/>
    </source>
</evidence>
<evidence type="ECO:0000256" key="5">
    <source>
        <dbReference type="ARBA" id="ARBA00022723"/>
    </source>
</evidence>
<name>A0AAX7TRF3_ASTCA</name>
<dbReference type="CDD" id="cd11308">
    <property type="entry name" value="Peptidase_M14NE-CP-C_like"/>
    <property type="match status" value="3"/>
</dbReference>
<keyword evidence="15" id="KW-1185">Reference proteome</keyword>
<reference evidence="14 15" key="1">
    <citation type="submission" date="2018-05" db="EMBL/GenBank/DDBJ databases">
        <authorList>
            <person name="Datahose"/>
        </authorList>
    </citation>
    <scope>NUCLEOTIDE SEQUENCE</scope>
</reference>
<evidence type="ECO:0000256" key="1">
    <source>
        <dbReference type="ARBA" id="ARBA00001947"/>
    </source>
</evidence>
<keyword evidence="12" id="KW-0472">Membrane</keyword>
<dbReference type="InterPro" id="IPR050753">
    <property type="entry name" value="Peptidase_M14_domain"/>
</dbReference>
<keyword evidence="5" id="KW-0479">Metal-binding</keyword>
<feature type="domain" description="Peptidase M14" evidence="13">
    <location>
        <begin position="409"/>
        <end position="699"/>
    </location>
</feature>
<dbReference type="PANTHER" id="PTHR11532:SF73">
    <property type="entry name" value="CARBOXYPEPTIDASE D"/>
    <property type="match status" value="1"/>
</dbReference>
<dbReference type="PRINTS" id="PR00765">
    <property type="entry name" value="CRBOXYPTASEA"/>
</dbReference>
<evidence type="ECO:0000256" key="10">
    <source>
        <dbReference type="PROSITE-ProRule" id="PRU01379"/>
    </source>
</evidence>
<dbReference type="InterPro" id="IPR033848">
    <property type="entry name" value="M14_CPD_III"/>
</dbReference>
<dbReference type="Gene3D" id="3.40.630.10">
    <property type="entry name" value="Zn peptidases"/>
    <property type="match status" value="3"/>
</dbReference>
<evidence type="ECO:0000256" key="4">
    <source>
        <dbReference type="ARBA" id="ARBA00022670"/>
    </source>
</evidence>
<keyword evidence="3" id="KW-0121">Carboxypeptidase</keyword>
<dbReference type="FunFam" id="3.40.630.10:FF:000020">
    <property type="entry name" value="Carboxypeptidase D"/>
    <property type="match status" value="1"/>
</dbReference>
<feature type="active site" description="Proton donor/acceptor" evidence="10">
    <location>
        <position position="318"/>
    </location>
</feature>
<evidence type="ECO:0000256" key="8">
    <source>
        <dbReference type="ARBA" id="ARBA00023049"/>
    </source>
</evidence>
<dbReference type="PROSITE" id="PS52035">
    <property type="entry name" value="PEPTIDASE_M14"/>
    <property type="match status" value="3"/>
</dbReference>
<comment type="similarity">
    <text evidence="2 10">Belongs to the peptidase M14 family.</text>
</comment>
<sequence>MVANWEHVSMTLKLRVSLFAFLFLFVVSLGDDRLLGTRSARASTEEAVETYDIYYNYNELTKRLQSLAQKYPHIANLSTVGQSVEGRQLWVMRITRDPDRKSLGKPKFKYVGNMHGDETVSRQVLVYLVEYLLTKYGEEERITELVNSTDIYIMPSMNPDGFEKSTEGDCSGDHGGRNNAKNKDLNRSFPDQFDKATVDPANIPEVMAVMRWIQEKKFVLSGNLHGGTVVASYPFDDSASHDQEGHYSPSADDGLFRHLALVYSQNHPVMKTGKPHCPDMPEETFKDGITNGAAWYDVPGGMQDYNYIHGNCLEITMELSCCKYPFASELQREWDLNKESLLAYIEQVHIGVRGYVKDAVSGAVPSNVSIVVAGVRHNLTTGEYGDYYRLLLPGTYNITAVSISHPDSSTTSSSDMELFLRKYSSEFPSITHLYSIGQSVEKRELYVMVISDNPVTHEHGEPEFKYVANMHGNEVVGRELMLNLIEYLCRNYGTDPEVTELVNNTRIHIMPSMNPDGYEVAEEGDTNGYKGRNNTNNFDLNRNFPDQFANITEPRQPETKAAMKWLKSIPFVLSANLHGGSLVVNYPFDDDKDGNSYYSKSPDDEVFQQVSRAYSQENPLMHQGHPCEDLYPNDYFKDGITNGAQWYSVPGGMQDWNYINTNCFEVTIELSCVKYPLAKDLPKYWDQNRRSLLQFIHQVHTGVKGTVSDMWDGRRIPNATISVEKINHKITTAQTGDYWRLLVPGTYAITASAHGYKPVTIYATVSKDRVEVVDFRLTSVRSEGNRHSSSGPRPTQNPSEKEFQSLIKELSVGQGLDELVKNTATESNFRYRPSKEMSAFLRGLTLNFPHITYLHSLGQSVEYRTIWALEISNKPGESEPSKPNIRFVAGIHGNAPVGTELLLEFAAFLCINYGKNPAITKLVLALREPKLDLFLNEHLTRIFIVPSVNPDGREQAVEKQCKSTQGLTNAHGKDLDTDFFGNASQRLVDPQPETRAMMNFIQSHRFTLSVALDGGALVATYPYDKPVQTVDNEGTLKYLATVYASNHPKMHLGNTECSNNGQSNIPDGVMRAAERQSHLGSMKDFNMDFGHCPEITVYTGCCLFPPAEQLATLWTENKKSLLSMLVEIHKGVRGIVRDKSGKPIVGAIVILNGGVRLFTVEGGYFHALLAPGTHNIEAVAEGYQRQRQKVLIHNAKSCMNILFLPTAATMTALVVTACIIWCVCAAKSNRQKDGFHRLRQHRDDYDDEVRLTSMGSKKSLLAHEFQDESESDEETLYANKI</sequence>
<evidence type="ECO:0000256" key="12">
    <source>
        <dbReference type="SAM" id="Phobius"/>
    </source>
</evidence>
<feature type="active site" description="Proton donor/acceptor" evidence="10">
    <location>
        <position position="669"/>
    </location>
</feature>
<dbReference type="SUPFAM" id="SSF53187">
    <property type="entry name" value="Zn-dependent exopeptidases"/>
    <property type="match status" value="3"/>
</dbReference>
<dbReference type="PANTHER" id="PTHR11532">
    <property type="entry name" value="PROTEASE M14 CARBOXYPEPTIDASE"/>
    <property type="match status" value="1"/>
</dbReference>
<dbReference type="GO" id="GO:0008270">
    <property type="term" value="F:zinc ion binding"/>
    <property type="evidence" value="ECO:0007669"/>
    <property type="project" value="InterPro"/>
</dbReference>
<feature type="compositionally biased region" description="Polar residues" evidence="11">
    <location>
        <begin position="781"/>
        <end position="798"/>
    </location>
</feature>
<dbReference type="PROSITE" id="PS00132">
    <property type="entry name" value="CARBOXYPEPT_ZN_1"/>
    <property type="match status" value="2"/>
</dbReference>
<feature type="domain" description="Peptidase M14" evidence="13">
    <location>
        <begin position="830"/>
        <end position="1128"/>
    </location>
</feature>
<keyword evidence="8" id="KW-0482">Metalloprotease</keyword>
<dbReference type="GO" id="GO:0005615">
    <property type="term" value="C:extracellular space"/>
    <property type="evidence" value="ECO:0007669"/>
    <property type="project" value="TreeGrafter"/>
</dbReference>
<dbReference type="Pfam" id="PF13620">
    <property type="entry name" value="CarboxypepD_reg"/>
    <property type="match status" value="2"/>
</dbReference>
<feature type="transmembrane region" description="Helical" evidence="12">
    <location>
        <begin position="1202"/>
        <end position="1226"/>
    </location>
</feature>
<protein>
    <recommendedName>
        <fullName evidence="13">Peptidase M14 domain-containing protein</fullName>
    </recommendedName>
</protein>
<dbReference type="SMART" id="SM00631">
    <property type="entry name" value="Zn_pept"/>
    <property type="match status" value="3"/>
</dbReference>
<dbReference type="Pfam" id="PF00246">
    <property type="entry name" value="Peptidase_M14"/>
    <property type="match status" value="3"/>
</dbReference>
<dbReference type="GeneTree" id="ENSGT00940000156919"/>
<accession>A0AAX7TRF3</accession>
<dbReference type="FunFam" id="3.40.630.10:FF:000026">
    <property type="entry name" value="Carboxypeptidase D"/>
    <property type="match status" value="1"/>
</dbReference>
<dbReference type="FunFam" id="3.40.630.10:FF:000043">
    <property type="entry name" value="Carboxypeptidase D"/>
    <property type="match status" value="1"/>
</dbReference>
<dbReference type="Gene3D" id="2.60.40.1120">
    <property type="entry name" value="Carboxypeptidase-like, regulatory domain"/>
    <property type="match status" value="3"/>
</dbReference>
<dbReference type="CDD" id="cd03868">
    <property type="entry name" value="M14_CPD_I"/>
    <property type="match status" value="1"/>
</dbReference>
<dbReference type="SUPFAM" id="SSF49464">
    <property type="entry name" value="Carboxypeptidase regulatory domain-like"/>
    <property type="match status" value="3"/>
</dbReference>
<evidence type="ECO:0000313" key="15">
    <source>
        <dbReference type="Proteomes" id="UP000265100"/>
    </source>
</evidence>
<dbReference type="Ensembl" id="ENSACLT00000059054.1">
    <property type="protein sequence ID" value="ENSACLP00000059030.1"/>
    <property type="gene ID" value="ENSACLG00000021455.2"/>
</dbReference>